<feature type="domain" description="Methyltransferase" evidence="1">
    <location>
        <begin position="35"/>
        <end position="139"/>
    </location>
</feature>
<dbReference type="Pfam" id="PF13847">
    <property type="entry name" value="Methyltransf_31"/>
    <property type="match status" value="1"/>
</dbReference>
<accession>A0ABR8Y623</accession>
<proteinExistence type="predicted"/>
<keyword evidence="3" id="KW-1185">Reference proteome</keyword>
<evidence type="ECO:0000313" key="3">
    <source>
        <dbReference type="Proteomes" id="UP000620874"/>
    </source>
</evidence>
<organism evidence="2 3">
    <name type="scientific">Phocaeicola intestinalis</name>
    <dbReference type="NCBI Taxonomy" id="2762212"/>
    <lineage>
        <taxon>Bacteria</taxon>
        <taxon>Pseudomonadati</taxon>
        <taxon>Bacteroidota</taxon>
        <taxon>Bacteroidia</taxon>
        <taxon>Bacteroidales</taxon>
        <taxon>Bacteroidaceae</taxon>
        <taxon>Phocaeicola</taxon>
    </lineage>
</organism>
<keyword evidence="2" id="KW-0489">Methyltransferase</keyword>
<dbReference type="RefSeq" id="WP_191762992.1">
    <property type="nucleotide sequence ID" value="NZ_JACSPP010000006.1"/>
</dbReference>
<evidence type="ECO:0000313" key="2">
    <source>
        <dbReference type="EMBL" id="MBD8039474.1"/>
    </source>
</evidence>
<dbReference type="InterPro" id="IPR025714">
    <property type="entry name" value="Methyltranfer_dom"/>
</dbReference>
<dbReference type="Proteomes" id="UP000620874">
    <property type="component" value="Unassembled WGS sequence"/>
</dbReference>
<dbReference type="SUPFAM" id="SSF53335">
    <property type="entry name" value="S-adenosyl-L-methionine-dependent methyltransferases"/>
    <property type="match status" value="1"/>
</dbReference>
<dbReference type="Gene3D" id="3.40.50.150">
    <property type="entry name" value="Vaccinia Virus protein VP39"/>
    <property type="match status" value="1"/>
</dbReference>
<dbReference type="EMBL" id="JACSPP010000006">
    <property type="protein sequence ID" value="MBD8039474.1"/>
    <property type="molecule type" value="Genomic_DNA"/>
</dbReference>
<sequence>MQKRHKDRTVYFKELSITSKNYFIPYIRKWHPVEAGMKVLEIGCGEGGNLLPFSEMGCNTTGVDIAESRIKDAMAFFKAAHAKGVFIAQDIFLLNELKQDFDIIICHDVLEHIVDKELFLVHLNKYLKPQGIVFMSFPAWQMPFGGHQQICRSKILSHLPFIHLLPATIYRLLLRAFRESDGCVAELLSIKYTRVTIESFENLVKKTSLSIQNRELWFINPHYKIKFGLSPRKLSKYIARIPVFRNFFSTSCFYILTRKKLT</sequence>
<dbReference type="GO" id="GO:0008168">
    <property type="term" value="F:methyltransferase activity"/>
    <property type="evidence" value="ECO:0007669"/>
    <property type="project" value="UniProtKB-KW"/>
</dbReference>
<gene>
    <name evidence="2" type="ORF">H9625_03245</name>
</gene>
<dbReference type="InterPro" id="IPR029063">
    <property type="entry name" value="SAM-dependent_MTases_sf"/>
</dbReference>
<dbReference type="GO" id="GO:0032259">
    <property type="term" value="P:methylation"/>
    <property type="evidence" value="ECO:0007669"/>
    <property type="project" value="UniProtKB-KW"/>
</dbReference>
<keyword evidence="2" id="KW-0808">Transferase</keyword>
<dbReference type="CDD" id="cd02440">
    <property type="entry name" value="AdoMet_MTases"/>
    <property type="match status" value="1"/>
</dbReference>
<name>A0ABR8Y623_9BACT</name>
<evidence type="ECO:0000259" key="1">
    <source>
        <dbReference type="Pfam" id="PF13847"/>
    </source>
</evidence>
<reference evidence="2 3" key="1">
    <citation type="submission" date="2020-08" db="EMBL/GenBank/DDBJ databases">
        <title>A Genomic Blueprint of the Chicken Gut Microbiome.</title>
        <authorList>
            <person name="Gilroy R."/>
            <person name="Ravi A."/>
            <person name="Getino M."/>
            <person name="Pursley I."/>
            <person name="Horton D.L."/>
            <person name="Alikhan N.-F."/>
            <person name="Baker D."/>
            <person name="Gharbi K."/>
            <person name="Hall N."/>
            <person name="Watson M."/>
            <person name="Adriaenssens E.M."/>
            <person name="Foster-Nyarko E."/>
            <person name="Jarju S."/>
            <person name="Secka A."/>
            <person name="Antonio M."/>
            <person name="Oren A."/>
            <person name="Chaudhuri R."/>
            <person name="La Ragione R.M."/>
            <person name="Hildebrand F."/>
            <person name="Pallen M.J."/>
        </authorList>
    </citation>
    <scope>NUCLEOTIDE SEQUENCE [LARGE SCALE GENOMIC DNA]</scope>
    <source>
        <strain evidence="2 3">Sa1CVN1</strain>
    </source>
</reference>
<dbReference type="PANTHER" id="PTHR43861">
    <property type="entry name" value="TRANS-ACONITATE 2-METHYLTRANSFERASE-RELATED"/>
    <property type="match status" value="1"/>
</dbReference>
<protein>
    <submittedName>
        <fullName evidence="2">Methyltransferase domain-containing protein</fullName>
    </submittedName>
</protein>
<comment type="caution">
    <text evidence="2">The sequence shown here is derived from an EMBL/GenBank/DDBJ whole genome shotgun (WGS) entry which is preliminary data.</text>
</comment>